<dbReference type="PANTHER" id="PTHR35011:SF10">
    <property type="entry name" value="TRAP TRANSPORTER SMALL PERMEASE PROTEIN"/>
    <property type="match status" value="1"/>
</dbReference>
<feature type="transmembrane region" description="Helical" evidence="9">
    <location>
        <begin position="55"/>
        <end position="74"/>
    </location>
</feature>
<comment type="subunit">
    <text evidence="9">The complex comprises the extracytoplasmic solute receptor protein and the two transmembrane proteins.</text>
</comment>
<comment type="function">
    <text evidence="9">Part of the tripartite ATP-independent periplasmic (TRAP) transport system.</text>
</comment>
<reference evidence="11 12" key="1">
    <citation type="journal article" date="2015" name="Genome Announc.">
        <title>Complete Genome Sequence of Sedimenticola thiotaurini Strain SIP-G1, a Polyphosphate- and Polyhydroxyalkanoate-Accumulating Sulfur-Oxidizing Gammaproteobacterium Isolated from Salt Marsh Sediments.</title>
        <authorList>
            <person name="Flood B.E."/>
            <person name="Jones D.S."/>
            <person name="Bailey J.V."/>
        </authorList>
    </citation>
    <scope>NUCLEOTIDE SEQUENCE [LARGE SCALE GENOMIC DNA]</scope>
    <source>
        <strain evidence="11 12">SIP-G1</strain>
    </source>
</reference>
<comment type="similarity">
    <text evidence="8 9">Belongs to the TRAP transporter small permease family.</text>
</comment>
<name>A0A0F7JWT8_9GAMM</name>
<evidence type="ECO:0000256" key="2">
    <source>
        <dbReference type="ARBA" id="ARBA00022448"/>
    </source>
</evidence>
<feature type="transmembrane region" description="Helical" evidence="9">
    <location>
        <begin position="138"/>
        <end position="160"/>
    </location>
</feature>
<proteinExistence type="inferred from homology"/>
<keyword evidence="7 9" id="KW-0472">Membrane</keyword>
<dbReference type="RefSeq" id="WP_046857981.1">
    <property type="nucleotide sequence ID" value="NZ_CP011412.1"/>
</dbReference>
<dbReference type="InterPro" id="IPR055348">
    <property type="entry name" value="DctQ"/>
</dbReference>
<evidence type="ECO:0000256" key="7">
    <source>
        <dbReference type="ARBA" id="ARBA00023136"/>
    </source>
</evidence>
<keyword evidence="5 9" id="KW-0812">Transmembrane</keyword>
<evidence type="ECO:0000256" key="1">
    <source>
        <dbReference type="ARBA" id="ARBA00004429"/>
    </source>
</evidence>
<sequence>MADTSTQPLCPKFARLLRTFNRSFALLSGVALFIMMLIGAADAIGTSLFSTPIPAAFEATEALMVTSVFLALGLSQQRGAHISVEVLIGLTPSIVQRIAAALGSLLSLVLFGLIAWFGSEAAIESFTVNEYSSGIINFPIWPAKAALAFGAMLMTIQCAWDFVNELLGRHHTTSQPKI</sequence>
<accession>A0A0F7JWT8</accession>
<dbReference type="AlphaFoldDB" id="A0A0F7JWT8"/>
<feature type="transmembrane region" description="Helical" evidence="9">
    <location>
        <begin position="94"/>
        <end position="118"/>
    </location>
</feature>
<evidence type="ECO:0000256" key="3">
    <source>
        <dbReference type="ARBA" id="ARBA00022475"/>
    </source>
</evidence>
<organism evidence="11 12">
    <name type="scientific">Sedimenticola thiotaurini</name>
    <dbReference type="NCBI Taxonomy" id="1543721"/>
    <lineage>
        <taxon>Bacteria</taxon>
        <taxon>Pseudomonadati</taxon>
        <taxon>Pseudomonadota</taxon>
        <taxon>Gammaproteobacteria</taxon>
        <taxon>Chromatiales</taxon>
        <taxon>Sedimenticolaceae</taxon>
        <taxon>Sedimenticola</taxon>
    </lineage>
</organism>
<comment type="subcellular location">
    <subcellularLocation>
        <location evidence="1 9">Cell inner membrane</location>
        <topology evidence="1 9">Multi-pass membrane protein</topology>
    </subcellularLocation>
</comment>
<feature type="transmembrane region" description="Helical" evidence="9">
    <location>
        <begin position="24"/>
        <end position="49"/>
    </location>
</feature>
<keyword evidence="2 9" id="KW-0813">Transport</keyword>
<dbReference type="GO" id="GO:0015740">
    <property type="term" value="P:C4-dicarboxylate transport"/>
    <property type="evidence" value="ECO:0007669"/>
    <property type="project" value="TreeGrafter"/>
</dbReference>
<evidence type="ECO:0000313" key="11">
    <source>
        <dbReference type="EMBL" id="AKH19043.1"/>
    </source>
</evidence>
<gene>
    <name evidence="11" type="ORF">AAY24_00310</name>
</gene>
<dbReference type="GO" id="GO:0005886">
    <property type="term" value="C:plasma membrane"/>
    <property type="evidence" value="ECO:0007669"/>
    <property type="project" value="UniProtKB-SubCell"/>
</dbReference>
<evidence type="ECO:0000259" key="10">
    <source>
        <dbReference type="Pfam" id="PF04290"/>
    </source>
</evidence>
<keyword evidence="4 9" id="KW-0997">Cell inner membrane</keyword>
<dbReference type="KEGG" id="seds:AAY24_00310"/>
<keyword evidence="12" id="KW-1185">Reference proteome</keyword>
<dbReference type="EMBL" id="CP011412">
    <property type="protein sequence ID" value="AKH19043.1"/>
    <property type="molecule type" value="Genomic_DNA"/>
</dbReference>
<keyword evidence="3" id="KW-1003">Cell membrane</keyword>
<dbReference type="Pfam" id="PF04290">
    <property type="entry name" value="DctQ"/>
    <property type="match status" value="1"/>
</dbReference>
<feature type="domain" description="Tripartite ATP-independent periplasmic transporters DctQ component" evidence="10">
    <location>
        <begin position="35"/>
        <end position="166"/>
    </location>
</feature>
<dbReference type="Proteomes" id="UP000034410">
    <property type="component" value="Chromosome"/>
</dbReference>
<evidence type="ECO:0000256" key="5">
    <source>
        <dbReference type="ARBA" id="ARBA00022692"/>
    </source>
</evidence>
<keyword evidence="6 9" id="KW-1133">Transmembrane helix</keyword>
<evidence type="ECO:0000256" key="9">
    <source>
        <dbReference type="RuleBase" id="RU369079"/>
    </source>
</evidence>
<evidence type="ECO:0000313" key="12">
    <source>
        <dbReference type="Proteomes" id="UP000034410"/>
    </source>
</evidence>
<dbReference type="GO" id="GO:0022857">
    <property type="term" value="F:transmembrane transporter activity"/>
    <property type="evidence" value="ECO:0007669"/>
    <property type="project" value="UniProtKB-UniRule"/>
</dbReference>
<dbReference type="PANTHER" id="PTHR35011">
    <property type="entry name" value="2,3-DIKETO-L-GULONATE TRAP TRANSPORTER SMALL PERMEASE PROTEIN YIAM"/>
    <property type="match status" value="1"/>
</dbReference>
<dbReference type="InterPro" id="IPR007387">
    <property type="entry name" value="TRAP_DctQ"/>
</dbReference>
<protein>
    <recommendedName>
        <fullName evidence="9">TRAP transporter small permease protein</fullName>
    </recommendedName>
</protein>
<evidence type="ECO:0000256" key="4">
    <source>
        <dbReference type="ARBA" id="ARBA00022519"/>
    </source>
</evidence>
<evidence type="ECO:0000256" key="6">
    <source>
        <dbReference type="ARBA" id="ARBA00022989"/>
    </source>
</evidence>
<dbReference type="OrthoDB" id="26202at2"/>
<evidence type="ECO:0000256" key="8">
    <source>
        <dbReference type="ARBA" id="ARBA00038436"/>
    </source>
</evidence>